<dbReference type="PANTHER" id="PTHR30536:SF5">
    <property type="entry name" value="ALTRONATE DEHYDRATASE"/>
    <property type="match status" value="1"/>
</dbReference>
<name>A0A1J5MXK9_9BACT</name>
<accession>A0A1J5MXK9</accession>
<dbReference type="Proteomes" id="UP000181901">
    <property type="component" value="Unassembled WGS sequence"/>
</dbReference>
<keyword evidence="1 3" id="KW-0456">Lyase</keyword>
<reference evidence="3 4" key="1">
    <citation type="submission" date="2015-09" db="EMBL/GenBank/DDBJ databases">
        <title>Genome of Desulfovibrio dechloracetivorans BerOc1, a mercury methylating strain isolated from highly hydrocarbons and metals contaminated coastal sediments.</title>
        <authorList>
            <person name="Goni Urriza M."/>
            <person name="Gassie C."/>
            <person name="Bouchez O."/>
            <person name="Klopp C."/>
            <person name="Ranchou-Peyruse A."/>
            <person name="Remy G."/>
        </authorList>
    </citation>
    <scope>NUCLEOTIDE SEQUENCE [LARGE SCALE GENOMIC DNA]</scope>
    <source>
        <strain evidence="3 4">BerOc1</strain>
    </source>
</reference>
<dbReference type="InterPro" id="IPR052172">
    <property type="entry name" value="UxaA_altronate/galactarate_dh"/>
</dbReference>
<dbReference type="InterPro" id="IPR013974">
    <property type="entry name" value="SAF"/>
</dbReference>
<proteinExistence type="predicted"/>
<dbReference type="PANTHER" id="PTHR30536">
    <property type="entry name" value="ALTRONATE/GALACTARATE DEHYDRATASE"/>
    <property type="match status" value="1"/>
</dbReference>
<dbReference type="OrthoDB" id="9804574at2"/>
<keyword evidence="4" id="KW-1185">Reference proteome</keyword>
<dbReference type="InterPro" id="IPR044144">
    <property type="entry name" value="SAF_UxaA/GarD"/>
</dbReference>
<dbReference type="AlphaFoldDB" id="A0A1J5MXK9"/>
<feature type="domain" description="SAF" evidence="2">
    <location>
        <begin position="11"/>
        <end position="82"/>
    </location>
</feature>
<evidence type="ECO:0000256" key="1">
    <source>
        <dbReference type="ARBA" id="ARBA00023239"/>
    </source>
</evidence>
<gene>
    <name evidence="3" type="primary">uxaA</name>
    <name evidence="3" type="ORF">BerOc1_02505</name>
</gene>
<dbReference type="Gene3D" id="2.30.130.110">
    <property type="match status" value="1"/>
</dbReference>
<evidence type="ECO:0000313" key="4">
    <source>
        <dbReference type="Proteomes" id="UP000181901"/>
    </source>
</evidence>
<protein>
    <submittedName>
        <fullName evidence="3">Altronate dehydratase</fullName>
        <ecNumber evidence="3">4.2.1.7</ecNumber>
    </submittedName>
</protein>
<organism evidence="3 4">
    <name type="scientific">Pseudodesulfovibrio hydrargyri</name>
    <dbReference type="NCBI Taxonomy" id="2125990"/>
    <lineage>
        <taxon>Bacteria</taxon>
        <taxon>Pseudomonadati</taxon>
        <taxon>Thermodesulfobacteriota</taxon>
        <taxon>Desulfovibrionia</taxon>
        <taxon>Desulfovibrionales</taxon>
        <taxon>Desulfovibrionaceae</taxon>
    </lineage>
</organism>
<comment type="caution">
    <text evidence="3">The sequence shown here is derived from an EMBL/GenBank/DDBJ whole genome shotgun (WGS) entry which is preliminary data.</text>
</comment>
<sequence>MNPIIHVNEKDNVVTCLRPLSKGESVEIEGRTITANADIPVFHKMAIEPIEPGGVCYKYGEVIGDATEAIGIGDHVHLHNIESTRGRGDKQL</sequence>
<dbReference type="Pfam" id="PF08666">
    <property type="entry name" value="SAF"/>
    <property type="match status" value="1"/>
</dbReference>
<dbReference type="GO" id="GO:0019698">
    <property type="term" value="P:D-galacturonate catabolic process"/>
    <property type="evidence" value="ECO:0007669"/>
    <property type="project" value="TreeGrafter"/>
</dbReference>
<dbReference type="EC" id="4.2.1.7" evidence="3"/>
<dbReference type="RefSeq" id="WP_071545994.1">
    <property type="nucleotide sequence ID" value="NZ_LKAQ01000004.1"/>
</dbReference>
<evidence type="ECO:0000313" key="3">
    <source>
        <dbReference type="EMBL" id="OIQ50564.1"/>
    </source>
</evidence>
<dbReference type="GO" id="GO:0008789">
    <property type="term" value="F:altronate dehydratase activity"/>
    <property type="evidence" value="ECO:0007669"/>
    <property type="project" value="UniProtKB-EC"/>
</dbReference>
<evidence type="ECO:0000259" key="2">
    <source>
        <dbReference type="SMART" id="SM00858"/>
    </source>
</evidence>
<dbReference type="SMART" id="SM00858">
    <property type="entry name" value="SAF"/>
    <property type="match status" value="1"/>
</dbReference>
<dbReference type="EMBL" id="LKAQ01000004">
    <property type="protein sequence ID" value="OIQ50564.1"/>
    <property type="molecule type" value="Genomic_DNA"/>
</dbReference>
<dbReference type="CDD" id="cd11613">
    <property type="entry name" value="SAF_AH_GD"/>
    <property type="match status" value="1"/>
</dbReference>